<name>A0A2N7L713_9GAMM</name>
<dbReference type="PROSITE" id="PS51257">
    <property type="entry name" value="PROKAR_LIPOPROTEIN"/>
    <property type="match status" value="1"/>
</dbReference>
<dbReference type="Proteomes" id="UP000235387">
    <property type="component" value="Unassembled WGS sequence"/>
</dbReference>
<dbReference type="AlphaFoldDB" id="A0A2N7L713"/>
<evidence type="ECO:0000256" key="1">
    <source>
        <dbReference type="SAM" id="SignalP"/>
    </source>
</evidence>
<keyword evidence="1" id="KW-0732">Signal</keyword>
<proteinExistence type="predicted"/>
<evidence type="ECO:0000313" key="3">
    <source>
        <dbReference type="Proteomes" id="UP000235387"/>
    </source>
</evidence>
<protein>
    <recommendedName>
        <fullName evidence="4">Curli production assembly/transport component CsgG</fullName>
    </recommendedName>
</protein>
<gene>
    <name evidence="2" type="ORF">BCT23_21845</name>
</gene>
<feature type="chain" id="PRO_5014672881" description="Curli production assembly/transport component CsgG" evidence="1">
    <location>
        <begin position="22"/>
        <end position="330"/>
    </location>
</feature>
<comment type="caution">
    <text evidence="2">The sequence shown here is derived from an EMBL/GenBank/DDBJ whole genome shotgun (WGS) entry which is preliminary data.</text>
</comment>
<evidence type="ECO:0000313" key="2">
    <source>
        <dbReference type="EMBL" id="PMN89759.1"/>
    </source>
</evidence>
<reference evidence="3" key="1">
    <citation type="submission" date="2016-07" db="EMBL/GenBank/DDBJ databases">
        <title>Nontailed viruses are major unrecognized killers of bacteria in the ocean.</title>
        <authorList>
            <person name="Kauffman K."/>
            <person name="Hussain F."/>
            <person name="Yang J."/>
            <person name="Arevalo P."/>
            <person name="Brown J."/>
            <person name="Cutler M."/>
            <person name="Kelly L."/>
            <person name="Polz M.F."/>
        </authorList>
    </citation>
    <scope>NUCLEOTIDE SEQUENCE [LARGE SCALE GENOMIC DNA]</scope>
    <source>
        <strain evidence="3">10N.261.45.A10</strain>
    </source>
</reference>
<evidence type="ECO:0008006" key="4">
    <source>
        <dbReference type="Google" id="ProtNLM"/>
    </source>
</evidence>
<dbReference type="RefSeq" id="WP_102316204.1">
    <property type="nucleotide sequence ID" value="NZ_MCYQ01000003.1"/>
</dbReference>
<dbReference type="EMBL" id="MDAL01000037">
    <property type="protein sequence ID" value="PMN89759.1"/>
    <property type="molecule type" value="Genomic_DNA"/>
</dbReference>
<accession>A0A2N7L713</accession>
<sequence>MFNKKLTAVALSMVLTGCMTVAELCPPDTKIEMETAGIPAKTSDERTVIVLPVDMEFEDVAKSRLQAVLRNDLESVIAGTGAKLVDRKLANKLKGEIKLAEQSGRYNKSGVPIADIAVITEVTASKLSSSFSEAYTYKNDDGETKFVPAKCRFETEVNAVAKVVTLPDMSLVKRIEFSASKYNSTETSNSRCPISNPQYTGMASEAAEDAVAYNFELQKLLAPSAPVMEMRQCEAGTMVKIAMGSKQKIAPKLDVVFSQIFKSDEGDIETYTLGEGYVVNNEMDAVKQNFSWVVIEEELSLKIRKGDLAKVVPEECPILNPMCHLNQLGL</sequence>
<organism evidence="2 3">
    <name type="scientific">Enterovibrio norvegicus</name>
    <dbReference type="NCBI Taxonomy" id="188144"/>
    <lineage>
        <taxon>Bacteria</taxon>
        <taxon>Pseudomonadati</taxon>
        <taxon>Pseudomonadota</taxon>
        <taxon>Gammaproteobacteria</taxon>
        <taxon>Vibrionales</taxon>
        <taxon>Vibrionaceae</taxon>
        <taxon>Enterovibrio</taxon>
    </lineage>
</organism>
<feature type="signal peptide" evidence="1">
    <location>
        <begin position="1"/>
        <end position="21"/>
    </location>
</feature>